<evidence type="ECO:0000256" key="1">
    <source>
        <dbReference type="SAM" id="MobiDB-lite"/>
    </source>
</evidence>
<dbReference type="AlphaFoldDB" id="A0A1T4RFT9"/>
<feature type="compositionally biased region" description="Basic residues" evidence="1">
    <location>
        <begin position="26"/>
        <end position="36"/>
    </location>
</feature>
<sequence>MSEMNPVDLSGIVEADETFFRESVKGRKKGMPRKSKSPGEPASQRGLSRE</sequence>
<evidence type="ECO:0008006" key="4">
    <source>
        <dbReference type="Google" id="ProtNLM"/>
    </source>
</evidence>
<dbReference type="EMBL" id="FUXP01000008">
    <property type="protein sequence ID" value="SKA14845.1"/>
    <property type="molecule type" value="Genomic_DNA"/>
</dbReference>
<feature type="region of interest" description="Disordered" evidence="1">
    <location>
        <begin position="1"/>
        <end position="50"/>
    </location>
</feature>
<name>A0A1T4RFT9_9GAMM</name>
<dbReference type="Proteomes" id="UP000190061">
    <property type="component" value="Unassembled WGS sequence"/>
</dbReference>
<organism evidence="2 3">
    <name type="scientific">Lysobacter spongiicola DSM 21749</name>
    <dbReference type="NCBI Taxonomy" id="1122188"/>
    <lineage>
        <taxon>Bacteria</taxon>
        <taxon>Pseudomonadati</taxon>
        <taxon>Pseudomonadota</taxon>
        <taxon>Gammaproteobacteria</taxon>
        <taxon>Lysobacterales</taxon>
        <taxon>Lysobacteraceae</taxon>
        <taxon>Novilysobacter</taxon>
    </lineage>
</organism>
<evidence type="ECO:0000313" key="2">
    <source>
        <dbReference type="EMBL" id="SKA14845.1"/>
    </source>
</evidence>
<protein>
    <recommendedName>
        <fullName evidence="4">Transposase</fullName>
    </recommendedName>
</protein>
<gene>
    <name evidence="2" type="ORF">SAMN02745674_02167</name>
</gene>
<accession>A0A1T4RFT9</accession>
<keyword evidence="3" id="KW-1185">Reference proteome</keyword>
<proteinExistence type="predicted"/>
<reference evidence="2 3" key="1">
    <citation type="submission" date="2017-02" db="EMBL/GenBank/DDBJ databases">
        <authorList>
            <person name="Peterson S.W."/>
        </authorList>
    </citation>
    <scope>NUCLEOTIDE SEQUENCE [LARGE SCALE GENOMIC DNA]</scope>
    <source>
        <strain evidence="2 3">DSM 21749</strain>
    </source>
</reference>
<evidence type="ECO:0000313" key="3">
    <source>
        <dbReference type="Proteomes" id="UP000190061"/>
    </source>
</evidence>